<keyword evidence="1" id="KW-0812">Transmembrane</keyword>
<gene>
    <name evidence="2" type="ORF">H0A36_11675</name>
</gene>
<comment type="caution">
    <text evidence="2">The sequence shown here is derived from an EMBL/GenBank/DDBJ whole genome shotgun (WGS) entry which is preliminary data.</text>
</comment>
<organism evidence="2 3">
    <name type="scientific">Spartinivicinus marinus</name>
    <dbReference type="NCBI Taxonomy" id="2994442"/>
    <lineage>
        <taxon>Bacteria</taxon>
        <taxon>Pseudomonadati</taxon>
        <taxon>Pseudomonadota</taxon>
        <taxon>Gammaproteobacteria</taxon>
        <taxon>Oceanospirillales</taxon>
        <taxon>Zooshikellaceae</taxon>
        <taxon>Spartinivicinus</taxon>
    </lineage>
</organism>
<dbReference type="Proteomes" id="UP000569732">
    <property type="component" value="Unassembled WGS sequence"/>
</dbReference>
<proteinExistence type="predicted"/>
<keyword evidence="3" id="KW-1185">Reference proteome</keyword>
<evidence type="ECO:0000256" key="1">
    <source>
        <dbReference type="SAM" id="Phobius"/>
    </source>
</evidence>
<keyword evidence="1" id="KW-0472">Membrane</keyword>
<dbReference type="PIRSF" id="PIRSF029693">
    <property type="entry name" value="UCP029693"/>
    <property type="match status" value="1"/>
</dbReference>
<dbReference type="InterPro" id="IPR016936">
    <property type="entry name" value="UCP029693"/>
</dbReference>
<accession>A0A853I231</accession>
<evidence type="ECO:0000313" key="3">
    <source>
        <dbReference type="Proteomes" id="UP000569732"/>
    </source>
</evidence>
<reference evidence="2 3" key="1">
    <citation type="submission" date="2020-07" db="EMBL/GenBank/DDBJ databases">
        <title>Endozoicomonas sp. nov., isolated from sediment.</title>
        <authorList>
            <person name="Gu T."/>
        </authorList>
    </citation>
    <scope>NUCLEOTIDE SEQUENCE [LARGE SCALE GENOMIC DNA]</scope>
    <source>
        <strain evidence="2 3">SM1973</strain>
    </source>
</reference>
<dbReference type="AlphaFoldDB" id="A0A853I231"/>
<keyword evidence="1" id="KW-1133">Transmembrane helix</keyword>
<dbReference type="EMBL" id="JACCKB010000016">
    <property type="protein sequence ID" value="NYZ66669.1"/>
    <property type="molecule type" value="Genomic_DNA"/>
</dbReference>
<dbReference type="Pfam" id="PF10095">
    <property type="entry name" value="DUF2333"/>
    <property type="match status" value="1"/>
</dbReference>
<protein>
    <submittedName>
        <fullName evidence="2">DUF2333 family protein</fullName>
    </submittedName>
</protein>
<feature type="transmembrane region" description="Helical" evidence="1">
    <location>
        <begin position="28"/>
        <end position="48"/>
    </location>
</feature>
<evidence type="ECO:0000313" key="2">
    <source>
        <dbReference type="EMBL" id="NYZ66669.1"/>
    </source>
</evidence>
<name>A0A853I231_9GAMM</name>
<sequence length="348" mass="38724">MSIDSIKLSLFRFVEKVPLARGKAMKSVIGVVAVLAVVSFAIGSYWSIEPDSFNVKENAKLKAEAWQVEVVPGFTTSATLSKVADTLLNKSGGYLSNDIMIPGVLLDNIPSWEFGVLVQVRDLSRAMRKSFSRSQSQSVEDKSLAKAEPKFSFDNKSFILPSTESKYKEGIQLLNKYIEKLADPSKPDAQFYTRADNLNDWLRDVESRLGSLSQRLSASVGKERLNLDLAGDPDAERATYQQSEQYDKTPWLEIDNVFYEARGAAWALIHFLKAVEVDFAGVLNKKNALISLKQIIRELEATQETVWSPMVLNGGGFGFWANHSLVMASYISRANAAIIDLRKLLQKG</sequence>